<evidence type="ECO:0000313" key="1">
    <source>
        <dbReference type="EMBL" id="MDR6410023.1"/>
    </source>
</evidence>
<evidence type="ECO:0000313" key="2">
    <source>
        <dbReference type="Proteomes" id="UP001264340"/>
    </source>
</evidence>
<keyword evidence="2" id="KW-1185">Reference proteome</keyword>
<dbReference type="InterPro" id="IPR048061">
    <property type="entry name" value="GmtX-like"/>
</dbReference>
<accession>A0ABU1LTJ2</accession>
<dbReference type="NCBIfam" id="NF040692">
    <property type="entry name" value="recomb_assoc"/>
    <property type="match status" value="1"/>
</dbReference>
<comment type="caution">
    <text evidence="1">The sequence shown here is derived from an EMBL/GenBank/DDBJ whole genome shotgun (WGS) entry which is preliminary data.</text>
</comment>
<reference evidence="1 2" key="1">
    <citation type="submission" date="2023-07" db="EMBL/GenBank/DDBJ databases">
        <title>Sorghum-associated microbial communities from plants grown in Nebraska, USA.</title>
        <authorList>
            <person name="Schachtman D."/>
        </authorList>
    </citation>
    <scope>NUCLEOTIDE SEQUENCE [LARGE SCALE GENOMIC DNA]</scope>
    <source>
        <strain evidence="1 2">DS1316</strain>
    </source>
</reference>
<sequence>MTSQPKNTAPDILRDARQLYQSHKKSATKATKVINLDKLWEVLESILEDGGRDYSLAEIGRRLEKIDGPKTQSLRNAQGAHYREIITAFANAVSGSTRYVAKTKSNVEHALELITDPSIRATLRVALDEAKRLKVVNDNLHAAFKTLTIGTSMSVSVTPSTKATAPEPPSPVVESSKPELAPRLVNALKKGIDKTRLAQQGLHVAEDGSIQNDHGDKLFPPGFVTGIEAVVGN</sequence>
<organism evidence="1 2">
    <name type="scientific">Paraburkholderia terricola</name>
    <dbReference type="NCBI Taxonomy" id="169427"/>
    <lineage>
        <taxon>Bacteria</taxon>
        <taxon>Pseudomonadati</taxon>
        <taxon>Pseudomonadota</taxon>
        <taxon>Betaproteobacteria</taxon>
        <taxon>Burkholderiales</taxon>
        <taxon>Burkholderiaceae</taxon>
        <taxon>Paraburkholderia</taxon>
    </lineage>
</organism>
<protein>
    <submittedName>
        <fullName evidence="1">Uncharacterized protein</fullName>
    </submittedName>
</protein>
<gene>
    <name evidence="1" type="ORF">J2804_003445</name>
</gene>
<dbReference type="EMBL" id="JAVDRP010000006">
    <property type="protein sequence ID" value="MDR6410023.1"/>
    <property type="molecule type" value="Genomic_DNA"/>
</dbReference>
<proteinExistence type="predicted"/>
<dbReference type="Proteomes" id="UP001264340">
    <property type="component" value="Unassembled WGS sequence"/>
</dbReference>
<dbReference type="RefSeq" id="WP_310122008.1">
    <property type="nucleotide sequence ID" value="NZ_JAVDQV010000004.1"/>
</dbReference>
<name>A0ABU1LTJ2_9BURK</name>